<protein>
    <submittedName>
        <fullName evidence="2">Uncharacterized protein</fullName>
    </submittedName>
</protein>
<reference evidence="2" key="3">
    <citation type="submission" date="2025-08" db="UniProtKB">
        <authorList>
            <consortium name="RefSeq"/>
        </authorList>
    </citation>
    <scope>IDENTIFICATION</scope>
    <source>
        <strain evidence="2">NI907</strain>
    </source>
</reference>
<evidence type="ECO:0000313" key="1">
    <source>
        <dbReference type="Proteomes" id="UP000515153"/>
    </source>
</evidence>
<gene>
    <name evidence="2" type="ORF">PgNI_02934</name>
</gene>
<dbReference type="RefSeq" id="XP_030984968.1">
    <property type="nucleotide sequence ID" value="XM_031122991.1"/>
</dbReference>
<proteinExistence type="predicted"/>
<name>A0A6P8BCL3_PYRGI</name>
<evidence type="ECO:0000313" key="2">
    <source>
        <dbReference type="RefSeq" id="XP_030984968.1"/>
    </source>
</evidence>
<sequence length="55" mass="5987">MDPLRSCAYADPSKTPWSIGWLMAPANLAQPSPGAPQLMMSNELAAEDRKTIISR</sequence>
<organism evidence="1 2">
    <name type="scientific">Pyricularia grisea</name>
    <name type="common">Crabgrass-specific blast fungus</name>
    <name type="synonym">Magnaporthe grisea</name>
    <dbReference type="NCBI Taxonomy" id="148305"/>
    <lineage>
        <taxon>Eukaryota</taxon>
        <taxon>Fungi</taxon>
        <taxon>Dikarya</taxon>
        <taxon>Ascomycota</taxon>
        <taxon>Pezizomycotina</taxon>
        <taxon>Sordariomycetes</taxon>
        <taxon>Sordariomycetidae</taxon>
        <taxon>Magnaporthales</taxon>
        <taxon>Pyriculariaceae</taxon>
        <taxon>Pyricularia</taxon>
    </lineage>
</organism>
<dbReference type="Proteomes" id="UP000515153">
    <property type="component" value="Unplaced"/>
</dbReference>
<keyword evidence="1" id="KW-1185">Reference proteome</keyword>
<reference evidence="2" key="1">
    <citation type="journal article" date="2019" name="Mol. Biol. Evol.">
        <title>Blast fungal genomes show frequent chromosomal changes, gene gains and losses, and effector gene turnover.</title>
        <authorList>
            <person name="Gomez Luciano L.B."/>
            <person name="Jason Tsai I."/>
            <person name="Chuma I."/>
            <person name="Tosa Y."/>
            <person name="Chen Y.H."/>
            <person name="Li J.Y."/>
            <person name="Li M.Y."/>
            <person name="Jade Lu M.Y."/>
            <person name="Nakayashiki H."/>
            <person name="Li W.H."/>
        </authorList>
    </citation>
    <scope>NUCLEOTIDE SEQUENCE</scope>
    <source>
        <strain evidence="2">NI907</strain>
    </source>
</reference>
<accession>A0A6P8BCL3</accession>
<reference evidence="2" key="2">
    <citation type="submission" date="2019-10" db="EMBL/GenBank/DDBJ databases">
        <authorList>
            <consortium name="NCBI Genome Project"/>
        </authorList>
    </citation>
    <scope>NUCLEOTIDE SEQUENCE</scope>
    <source>
        <strain evidence="2">NI907</strain>
    </source>
</reference>
<dbReference type="GeneID" id="41957902"/>
<dbReference type="AlphaFoldDB" id="A0A6P8BCL3"/>
<dbReference type="KEGG" id="pgri:PgNI_02934"/>